<organism evidence="1 2">
    <name type="scientific">Porites evermanni</name>
    <dbReference type="NCBI Taxonomy" id="104178"/>
    <lineage>
        <taxon>Eukaryota</taxon>
        <taxon>Metazoa</taxon>
        <taxon>Cnidaria</taxon>
        <taxon>Anthozoa</taxon>
        <taxon>Hexacorallia</taxon>
        <taxon>Scleractinia</taxon>
        <taxon>Fungiina</taxon>
        <taxon>Poritidae</taxon>
        <taxon>Porites</taxon>
    </lineage>
</organism>
<protein>
    <submittedName>
        <fullName evidence="1">Uncharacterized protein</fullName>
    </submittedName>
</protein>
<sequence length="452" mass="50660">MSDNDTLLKGKRVLRASSFDEWRRAPRPNYNVQGNLDLEFPYSEYPRNQPYEYHSVQLPRPTSKQILDFWGEGRIASEGLITGFPGAYNVNHQFQLVSNGADIGKKIPNRIPTIDYQTVSVEKYVSDGTFNIITLMGAPIINTTAAEIARIISGNSHSQVVTYGFSESDENITKLKRELDAKKLIILADYILPHPLDEITITPALAFRPLNSVVSQARLNFINWKISPCAKILCSLQRSSHDQNSAKEALSVFFNDDGVKNSFMIFALGYELDTTSDGKAVMNIYMNSNVVKIVRFDYRSLQLQSSNGKAANLCPYDKVTGSKSWDWGFFGSSGYENDGDKLTLVRADSTRFKIRADYGTTSFLCVESVGSDSCQYAFFGTALYNQSYDDGQYFRLYPVSGGEKFKVQANFGETSYLCVDKVSTWNDAFFGTSKYIYDGGYSAGETLKVIFH</sequence>
<evidence type="ECO:0000313" key="2">
    <source>
        <dbReference type="Proteomes" id="UP001159427"/>
    </source>
</evidence>
<keyword evidence="2" id="KW-1185">Reference proteome</keyword>
<dbReference type="EMBL" id="CALNXI010002060">
    <property type="protein sequence ID" value="CAH3182362.1"/>
    <property type="molecule type" value="Genomic_DNA"/>
</dbReference>
<comment type="caution">
    <text evidence="1">The sequence shown here is derived from an EMBL/GenBank/DDBJ whole genome shotgun (WGS) entry which is preliminary data.</text>
</comment>
<dbReference type="Proteomes" id="UP001159427">
    <property type="component" value="Unassembled WGS sequence"/>
</dbReference>
<name>A0ABN8RSP7_9CNID</name>
<evidence type="ECO:0000313" key="1">
    <source>
        <dbReference type="EMBL" id="CAH3182362.1"/>
    </source>
</evidence>
<accession>A0ABN8RSP7</accession>
<proteinExistence type="predicted"/>
<reference evidence="1 2" key="1">
    <citation type="submission" date="2022-05" db="EMBL/GenBank/DDBJ databases">
        <authorList>
            <consortium name="Genoscope - CEA"/>
            <person name="William W."/>
        </authorList>
    </citation>
    <scope>NUCLEOTIDE SEQUENCE [LARGE SCALE GENOMIC DNA]</scope>
</reference>
<gene>
    <name evidence="1" type="ORF">PEVE_00014169</name>
</gene>